<dbReference type="Gene3D" id="1.25.40.10">
    <property type="entry name" value="Tetratricopeptide repeat domain"/>
    <property type="match status" value="1"/>
</dbReference>
<name>A0ABY4B1L3_9BACT</name>
<sequence>MACRISLFVLLLCCGTAFRSPGQSVAQELFKLYGAGQLDAVIARGAQELKAGGGGEQPLVNQAVGRAHADKDDFEAAIPYLLKSATAANATPDVKAWGQAYLGTCYYGLQDYGRAKTALEAAVAANATRNATAYASKRLGMLRGREAATKWQTLETTHFSFHFQAPKNLGTSPEAFAALHEQAYEANNRFFQATLPRKVDFYVWDDRADALRVLGQPLGFTQANFLTIHAMRDQTRGHEIAHQLMHFGLRPTQQRPLISEGIAVCFDQSGANRLQTARQAAASPIDVWRMWEQPNAYSERQLYAVGGALIEYLLAHAPEAQVKQLLREQTPQLGRQLFSQQVADFEKELASGAVSATQPAFPAPAKVDAAKVNAVVERTNKADKYYNVLILLNGVPISAPQMKQLDPQKLRNMKVLHTKEEMQAYTDVEVSAVILLLTANSGSE</sequence>
<accession>A0ABY4B1L3</accession>
<evidence type="ECO:0000313" key="2">
    <source>
        <dbReference type="EMBL" id="UOE32880.1"/>
    </source>
</evidence>
<dbReference type="EMBL" id="CP094534">
    <property type="protein sequence ID" value="UOE32880.1"/>
    <property type="molecule type" value="Genomic_DNA"/>
</dbReference>
<dbReference type="RefSeq" id="WP_243512202.1">
    <property type="nucleotide sequence ID" value="NZ_CP094534.1"/>
</dbReference>
<organism evidence="2 3">
    <name type="scientific">Hymenobacter monticola</name>
    <dbReference type="NCBI Taxonomy" id="1705399"/>
    <lineage>
        <taxon>Bacteria</taxon>
        <taxon>Pseudomonadati</taxon>
        <taxon>Bacteroidota</taxon>
        <taxon>Cytophagia</taxon>
        <taxon>Cytophagales</taxon>
        <taxon>Hymenobacteraceae</taxon>
        <taxon>Hymenobacter</taxon>
    </lineage>
</organism>
<proteinExistence type="predicted"/>
<evidence type="ECO:0008006" key="4">
    <source>
        <dbReference type="Google" id="ProtNLM"/>
    </source>
</evidence>
<protein>
    <recommendedName>
        <fullName evidence="4">Tetratricopeptide repeat protein</fullName>
    </recommendedName>
</protein>
<evidence type="ECO:0000256" key="1">
    <source>
        <dbReference type="SAM" id="SignalP"/>
    </source>
</evidence>
<feature type="signal peptide" evidence="1">
    <location>
        <begin position="1"/>
        <end position="19"/>
    </location>
</feature>
<dbReference type="SUPFAM" id="SSF81901">
    <property type="entry name" value="HCP-like"/>
    <property type="match status" value="1"/>
</dbReference>
<gene>
    <name evidence="2" type="ORF">MTP16_17300</name>
</gene>
<dbReference type="InterPro" id="IPR011990">
    <property type="entry name" value="TPR-like_helical_dom_sf"/>
</dbReference>
<reference evidence="2 3" key="1">
    <citation type="submission" date="2022-03" db="EMBL/GenBank/DDBJ databases">
        <title>Hymenobactersp. isolated from the air.</title>
        <authorList>
            <person name="Won M."/>
            <person name="Kwon S.-W."/>
        </authorList>
    </citation>
    <scope>NUCLEOTIDE SEQUENCE [LARGE SCALE GENOMIC DNA]</scope>
    <source>
        <strain evidence="2 3">KACC 22596</strain>
    </source>
</reference>
<dbReference type="Proteomes" id="UP000831390">
    <property type="component" value="Chromosome"/>
</dbReference>
<keyword evidence="1" id="KW-0732">Signal</keyword>
<feature type="chain" id="PRO_5046446588" description="Tetratricopeptide repeat protein" evidence="1">
    <location>
        <begin position="20"/>
        <end position="444"/>
    </location>
</feature>
<keyword evidence="3" id="KW-1185">Reference proteome</keyword>
<evidence type="ECO:0000313" key="3">
    <source>
        <dbReference type="Proteomes" id="UP000831390"/>
    </source>
</evidence>